<name>A0AAN6Z6N5_9PEZI</name>
<gene>
    <name evidence="5" type="ORF">N657DRAFT_669073</name>
</gene>
<feature type="compositionally biased region" description="Basic and acidic residues" evidence="3">
    <location>
        <begin position="27"/>
        <end position="63"/>
    </location>
</feature>
<sequence length="285" mass="31946">MQLTMTQAFSPPRCSESARFFSQTVRQRSDDRDLEEAQRKAEEDFDRQAATDAHQDVEESIRQTEEDIQEAMQEVQPSTQGSPSAGAHSAFVRNIVFELTEDHLVKAFSKYGTVQNAHIARDPRGLSKGYGFVTFATAEELKEACANVNGSFWHGRRITCIPRSPDDGSSGPKAHRNRSMPRAPTSQLFIGNIPYETTDAELNRLFKGMDNLRDVRVAVDRTTGWPRGFAHADFTTVEAATAAKNKLEGAMLGDRRLRIDYAEGYQRKGADLRSRPSEPRDNSME</sequence>
<keyword evidence="1 2" id="KW-0694">RNA-binding</keyword>
<dbReference type="PROSITE" id="PS50102">
    <property type="entry name" value="RRM"/>
    <property type="match status" value="2"/>
</dbReference>
<keyword evidence="6" id="KW-1185">Reference proteome</keyword>
<dbReference type="PANTHER" id="PTHR48027">
    <property type="entry name" value="HETEROGENEOUS NUCLEAR RIBONUCLEOPROTEIN 87F-RELATED"/>
    <property type="match status" value="1"/>
</dbReference>
<dbReference type="InterPro" id="IPR052462">
    <property type="entry name" value="SLIRP/GR-RBP-like"/>
</dbReference>
<dbReference type="InterPro" id="IPR035979">
    <property type="entry name" value="RBD_domain_sf"/>
</dbReference>
<dbReference type="InterPro" id="IPR012677">
    <property type="entry name" value="Nucleotide-bd_a/b_plait_sf"/>
</dbReference>
<evidence type="ECO:0000256" key="3">
    <source>
        <dbReference type="SAM" id="MobiDB-lite"/>
    </source>
</evidence>
<proteinExistence type="predicted"/>
<feature type="domain" description="RRM" evidence="4">
    <location>
        <begin position="88"/>
        <end position="158"/>
    </location>
</feature>
<organism evidence="5 6">
    <name type="scientific">Parathielavia appendiculata</name>
    <dbReference type="NCBI Taxonomy" id="2587402"/>
    <lineage>
        <taxon>Eukaryota</taxon>
        <taxon>Fungi</taxon>
        <taxon>Dikarya</taxon>
        <taxon>Ascomycota</taxon>
        <taxon>Pezizomycotina</taxon>
        <taxon>Sordariomycetes</taxon>
        <taxon>Sordariomycetidae</taxon>
        <taxon>Sordariales</taxon>
        <taxon>Chaetomiaceae</taxon>
        <taxon>Parathielavia</taxon>
    </lineage>
</organism>
<evidence type="ECO:0000256" key="2">
    <source>
        <dbReference type="PROSITE-ProRule" id="PRU00176"/>
    </source>
</evidence>
<dbReference type="SMART" id="SM00360">
    <property type="entry name" value="RRM"/>
    <property type="match status" value="2"/>
</dbReference>
<dbReference type="GeneID" id="87832241"/>
<dbReference type="Gene3D" id="3.30.70.330">
    <property type="match status" value="2"/>
</dbReference>
<feature type="region of interest" description="Disordered" evidence="3">
    <location>
        <begin position="162"/>
        <end position="185"/>
    </location>
</feature>
<dbReference type="SUPFAM" id="SSF54928">
    <property type="entry name" value="RNA-binding domain, RBD"/>
    <property type="match status" value="2"/>
</dbReference>
<evidence type="ECO:0000259" key="4">
    <source>
        <dbReference type="PROSITE" id="PS50102"/>
    </source>
</evidence>
<feature type="domain" description="RRM" evidence="4">
    <location>
        <begin position="186"/>
        <end position="264"/>
    </location>
</feature>
<comment type="caution">
    <text evidence="5">The sequence shown here is derived from an EMBL/GenBank/DDBJ whole genome shotgun (WGS) entry which is preliminary data.</text>
</comment>
<dbReference type="RefSeq" id="XP_062650917.1">
    <property type="nucleotide sequence ID" value="XM_062795473.1"/>
</dbReference>
<dbReference type="Proteomes" id="UP001302602">
    <property type="component" value="Unassembled WGS sequence"/>
</dbReference>
<dbReference type="EMBL" id="MU853224">
    <property type="protein sequence ID" value="KAK4127146.1"/>
    <property type="molecule type" value="Genomic_DNA"/>
</dbReference>
<evidence type="ECO:0000313" key="6">
    <source>
        <dbReference type="Proteomes" id="UP001302602"/>
    </source>
</evidence>
<evidence type="ECO:0000313" key="5">
    <source>
        <dbReference type="EMBL" id="KAK4127146.1"/>
    </source>
</evidence>
<dbReference type="InterPro" id="IPR000504">
    <property type="entry name" value="RRM_dom"/>
</dbReference>
<dbReference type="CDD" id="cd00590">
    <property type="entry name" value="RRM_SF"/>
    <property type="match status" value="1"/>
</dbReference>
<dbReference type="GO" id="GO:0003723">
    <property type="term" value="F:RNA binding"/>
    <property type="evidence" value="ECO:0007669"/>
    <property type="project" value="UniProtKB-UniRule"/>
</dbReference>
<feature type="region of interest" description="Disordered" evidence="3">
    <location>
        <begin position="1"/>
        <end position="63"/>
    </location>
</feature>
<protein>
    <submittedName>
        <fullName evidence="5">RNA-binding domain-containing protein</fullName>
    </submittedName>
</protein>
<reference evidence="5" key="2">
    <citation type="submission" date="2023-05" db="EMBL/GenBank/DDBJ databases">
        <authorList>
            <consortium name="Lawrence Berkeley National Laboratory"/>
            <person name="Steindorff A."/>
            <person name="Hensen N."/>
            <person name="Bonometti L."/>
            <person name="Westerberg I."/>
            <person name="Brannstrom I.O."/>
            <person name="Guillou S."/>
            <person name="Cros-Aarteil S."/>
            <person name="Calhoun S."/>
            <person name="Haridas S."/>
            <person name="Kuo A."/>
            <person name="Mondo S."/>
            <person name="Pangilinan J."/>
            <person name="Riley R."/>
            <person name="Labutti K."/>
            <person name="Andreopoulos B."/>
            <person name="Lipzen A."/>
            <person name="Chen C."/>
            <person name="Yanf M."/>
            <person name="Daum C."/>
            <person name="Ng V."/>
            <person name="Clum A."/>
            <person name="Ohm R."/>
            <person name="Martin F."/>
            <person name="Silar P."/>
            <person name="Natvig D."/>
            <person name="Lalanne C."/>
            <person name="Gautier V."/>
            <person name="Ament-Velasquez S.L."/>
            <person name="Kruys A."/>
            <person name="Hutchinson M.I."/>
            <person name="Powell A.J."/>
            <person name="Barry K."/>
            <person name="Miller A.N."/>
            <person name="Grigoriev I.V."/>
            <person name="Debuchy R."/>
            <person name="Gladieux P."/>
            <person name="Thoren M.H."/>
            <person name="Johannesson H."/>
        </authorList>
    </citation>
    <scope>NUCLEOTIDE SEQUENCE</scope>
    <source>
        <strain evidence="5">CBS 731.68</strain>
    </source>
</reference>
<dbReference type="Pfam" id="PF00076">
    <property type="entry name" value="RRM_1"/>
    <property type="match status" value="2"/>
</dbReference>
<accession>A0AAN6Z6N5</accession>
<dbReference type="AlphaFoldDB" id="A0AAN6Z6N5"/>
<evidence type="ECO:0000256" key="1">
    <source>
        <dbReference type="ARBA" id="ARBA00022884"/>
    </source>
</evidence>
<feature type="region of interest" description="Disordered" evidence="3">
    <location>
        <begin position="265"/>
        <end position="285"/>
    </location>
</feature>
<reference evidence="5" key="1">
    <citation type="journal article" date="2023" name="Mol. Phylogenet. Evol.">
        <title>Genome-scale phylogeny and comparative genomics of the fungal order Sordariales.</title>
        <authorList>
            <person name="Hensen N."/>
            <person name="Bonometti L."/>
            <person name="Westerberg I."/>
            <person name="Brannstrom I.O."/>
            <person name="Guillou S."/>
            <person name="Cros-Aarteil S."/>
            <person name="Calhoun S."/>
            <person name="Haridas S."/>
            <person name="Kuo A."/>
            <person name="Mondo S."/>
            <person name="Pangilinan J."/>
            <person name="Riley R."/>
            <person name="LaButti K."/>
            <person name="Andreopoulos B."/>
            <person name="Lipzen A."/>
            <person name="Chen C."/>
            <person name="Yan M."/>
            <person name="Daum C."/>
            <person name="Ng V."/>
            <person name="Clum A."/>
            <person name="Steindorff A."/>
            <person name="Ohm R.A."/>
            <person name="Martin F."/>
            <person name="Silar P."/>
            <person name="Natvig D.O."/>
            <person name="Lalanne C."/>
            <person name="Gautier V."/>
            <person name="Ament-Velasquez S.L."/>
            <person name="Kruys A."/>
            <person name="Hutchinson M.I."/>
            <person name="Powell A.J."/>
            <person name="Barry K."/>
            <person name="Miller A.N."/>
            <person name="Grigoriev I.V."/>
            <person name="Debuchy R."/>
            <person name="Gladieux P."/>
            <person name="Hiltunen Thoren M."/>
            <person name="Johannesson H."/>
        </authorList>
    </citation>
    <scope>NUCLEOTIDE SEQUENCE</scope>
    <source>
        <strain evidence="5">CBS 731.68</strain>
    </source>
</reference>